<dbReference type="PANTHER" id="PTHR35861">
    <property type="match status" value="1"/>
</dbReference>
<sequence>MRHGMPAVSIERTDAAGAEPVVLRTDIAAFIGLAERGPLDTPVAVESWRQFQAHFGRPFGSGYLAWAVRGFFDNGGMRCWVVRVAARQFGDGDSDSDDVPGGGARSAGMLLADTAGVPRWRLSATSPGSWGNELTVAWRRERPLTQRALSADSTSARLAAVAGFAPGELVRLTQPAASAHRVLVHIDAAAGKLYWVHPDPRQRGADQLTWSALDPAQPLTVERVAYTLDVWRRDAFAAQYRDLHPSPRHPRCFGTVLAPAYRSGAERLRLPAVNPGALPVPPGLVEITDLAPALPPLPLAAASGQRLPLAPGADGLAALAAGDFLGEPCSPRDSDFARLRKARGLQALAEIDEISLVAAPDILIRPQPDPDYEPLPPDAADPCRPCPPPAPPRRVHQPRAIAELPPVFAEADILRVQTALIADCEARGDRFAVLSAPFARATGRGRGIRALTEWRRMLVEQQPARAAALYAPWLAVAEDDGAAPPVAGSVAGVRVVPACGHVAGAIANTDLTLGVMRAPANVPVQGVVDVRSAVSDAQHGELNDAGVNVLRAEFGRVPMLLGARTVSDEPEWRYVSTVRMLIALRRACDIALRWAVFEPNDAPTRAAVATTLIAILTLFWQRGAFAGATAAESFFVRCQEDPTEDTTGADAREHGQLIALVGIAPVAPAEFIVLRVGRQDNLPVFSLFERKEFA</sequence>
<evidence type="ECO:0000256" key="1">
    <source>
        <dbReference type="ARBA" id="ARBA00008005"/>
    </source>
</evidence>
<proteinExistence type="inferred from homology"/>
<dbReference type="Gene3D" id="3.40.50.11780">
    <property type="match status" value="2"/>
</dbReference>
<dbReference type="EMBL" id="CP032518">
    <property type="protein sequence ID" value="QEZ43551.1"/>
    <property type="molecule type" value="Genomic_DNA"/>
</dbReference>
<dbReference type="PANTHER" id="PTHR35861:SF1">
    <property type="entry name" value="PHAGE TAIL SHEATH PROTEIN"/>
    <property type="match status" value="1"/>
</dbReference>
<dbReference type="Pfam" id="PF04984">
    <property type="entry name" value="Phage_sheath_1"/>
    <property type="match status" value="1"/>
</dbReference>
<evidence type="ECO:0000313" key="4">
    <source>
        <dbReference type="EMBL" id="QEZ43551.1"/>
    </source>
</evidence>
<dbReference type="InterPro" id="IPR052042">
    <property type="entry name" value="Tail_sheath_structural"/>
</dbReference>
<evidence type="ECO:0000259" key="2">
    <source>
        <dbReference type="Pfam" id="PF04984"/>
    </source>
</evidence>
<organism evidence="4 5">
    <name type="scientific">Cupriavidus oxalaticus</name>
    <dbReference type="NCBI Taxonomy" id="96344"/>
    <lineage>
        <taxon>Bacteria</taxon>
        <taxon>Pseudomonadati</taxon>
        <taxon>Pseudomonadota</taxon>
        <taxon>Betaproteobacteria</taxon>
        <taxon>Burkholderiales</taxon>
        <taxon>Burkholderiaceae</taxon>
        <taxon>Cupriavidus</taxon>
    </lineage>
</organism>
<feature type="domain" description="Tail sheath protein C-terminal" evidence="3">
    <location>
        <begin position="568"/>
        <end position="676"/>
    </location>
</feature>
<accession>A0A5P3VE82</accession>
<comment type="similarity">
    <text evidence="1">Belongs to the myoviridae tail sheath protein family.</text>
</comment>
<dbReference type="Pfam" id="PF17482">
    <property type="entry name" value="Phage_sheath_1C"/>
    <property type="match status" value="1"/>
</dbReference>
<dbReference type="InterPro" id="IPR035089">
    <property type="entry name" value="Phage_sheath_subtilisin"/>
</dbReference>
<dbReference type="RefSeq" id="WP_151069696.1">
    <property type="nucleotide sequence ID" value="NZ_CP032518.1"/>
</dbReference>
<feature type="domain" description="Tail sheath protein subtilisin-like" evidence="2">
    <location>
        <begin position="467"/>
        <end position="565"/>
    </location>
</feature>
<dbReference type="InterPro" id="IPR020287">
    <property type="entry name" value="Tail_sheath_C"/>
</dbReference>
<dbReference type="Proteomes" id="UP000325743">
    <property type="component" value="Chromosome 1"/>
</dbReference>
<dbReference type="AlphaFoldDB" id="A0A5P3VE82"/>
<evidence type="ECO:0000313" key="5">
    <source>
        <dbReference type="Proteomes" id="UP000325743"/>
    </source>
</evidence>
<reference evidence="4 5" key="1">
    <citation type="submission" date="2018-09" db="EMBL/GenBank/DDBJ databases">
        <title>Complete genome sequence of Cupriavidus oxalaticus T2, a bacterium capable of phenol tolerance and degradation.</title>
        <authorList>
            <person name="Yan J."/>
        </authorList>
    </citation>
    <scope>NUCLEOTIDE SEQUENCE [LARGE SCALE GENOMIC DNA]</scope>
    <source>
        <strain evidence="4 5">T2</strain>
    </source>
</reference>
<evidence type="ECO:0000259" key="3">
    <source>
        <dbReference type="Pfam" id="PF17482"/>
    </source>
</evidence>
<gene>
    <name evidence="4" type="ORF">D2917_04415</name>
</gene>
<protein>
    <submittedName>
        <fullName evidence="4">Phage tail sheath family protein</fullName>
    </submittedName>
</protein>
<name>A0A5P3VE82_9BURK</name>